<dbReference type="EMBL" id="LR797306">
    <property type="protein sequence ID" value="CAB4199895.1"/>
    <property type="molecule type" value="Genomic_DNA"/>
</dbReference>
<evidence type="ECO:0000313" key="1">
    <source>
        <dbReference type="EMBL" id="CAB4199895.1"/>
    </source>
</evidence>
<name>A0A6J5S2X1_9CAUD</name>
<dbReference type="Pfam" id="PF03237">
    <property type="entry name" value="Terminase_6N"/>
    <property type="match status" value="1"/>
</dbReference>
<dbReference type="Gene3D" id="3.40.50.300">
    <property type="entry name" value="P-loop containing nucleotide triphosphate hydrolases"/>
    <property type="match status" value="1"/>
</dbReference>
<gene>
    <name evidence="1" type="ORF">UFOVP1351_14</name>
</gene>
<reference evidence="1" key="1">
    <citation type="submission" date="2020-05" db="EMBL/GenBank/DDBJ databases">
        <authorList>
            <person name="Chiriac C."/>
            <person name="Salcher M."/>
            <person name="Ghai R."/>
            <person name="Kavagutti S V."/>
        </authorList>
    </citation>
    <scope>NUCLEOTIDE SEQUENCE</scope>
</reference>
<organism evidence="1">
    <name type="scientific">uncultured Caudovirales phage</name>
    <dbReference type="NCBI Taxonomy" id="2100421"/>
    <lineage>
        <taxon>Viruses</taxon>
        <taxon>Duplodnaviria</taxon>
        <taxon>Heunggongvirae</taxon>
        <taxon>Uroviricota</taxon>
        <taxon>Caudoviricetes</taxon>
        <taxon>Peduoviridae</taxon>
        <taxon>Maltschvirus</taxon>
        <taxon>Maltschvirus maltsch</taxon>
    </lineage>
</organism>
<dbReference type="InterPro" id="IPR027417">
    <property type="entry name" value="P-loop_NTPase"/>
</dbReference>
<dbReference type="Gene3D" id="3.30.420.280">
    <property type="match status" value="1"/>
</dbReference>
<accession>A0A6J5S2X1</accession>
<protein>
    <submittedName>
        <fullName evidence="1">Terminase-like family</fullName>
    </submittedName>
</protein>
<sequence>MGKAPKKVTAKAARAELWRRGVLSWKLHGYQLPIYSLVWDYIQNRRHIKHVLNISRRWGKSYTLVLAAIEYAIRNPGSQVRFAAPTGKALRKIIHPAFKTICKDAPDDVKPVWKSQDGFYALPNGSEIHASGCDNQNYENLRGQAAHLAIVDEAGFVDELDYVVNDVLVPQTLTTKGVVIMSSTPPRTPAHDFYSMAQEAEQAGAYAKRTIFDNTTIDRATLDLYAKEAGGYESSTFKREYLCEFVVDSDSQLIPEWNEGYVADSVPTEYSGYWHKYAAMDIGVRDGTALVFGHYNFAEARLYIEDEFVLRGQEVRTDNIAKGTAETERRLWNTQKPYRRISDNNNLILLADLGLQHGLHFAPTSKDELHAMVNELRLWVRAGRIRISPKCDHLLGCLRYGVWDDQRKAFARSSVYGHFDGLAALIYLVRNIDQHTNPVPIDHSVSHFTHYIPQDERQSKAQEAFKKVFKVNR</sequence>
<proteinExistence type="predicted"/>